<proteinExistence type="predicted"/>
<dbReference type="EMBL" id="JAEKJA010000038">
    <property type="protein sequence ID" value="MBJ3778773.1"/>
    <property type="molecule type" value="Genomic_DNA"/>
</dbReference>
<reference evidence="1" key="1">
    <citation type="submission" date="2020-12" db="EMBL/GenBank/DDBJ databases">
        <title>Bacterial taxonomy.</title>
        <authorList>
            <person name="Pan X."/>
        </authorList>
    </citation>
    <scope>NUCLEOTIDE SEQUENCE</scope>
    <source>
        <strain evidence="1">B2012</strain>
    </source>
</reference>
<dbReference type="InterPro" id="IPR027417">
    <property type="entry name" value="P-loop_NTPase"/>
</dbReference>
<dbReference type="Proteomes" id="UP000609531">
    <property type="component" value="Unassembled WGS sequence"/>
</dbReference>
<dbReference type="Gene3D" id="3.40.50.300">
    <property type="entry name" value="P-loop containing nucleotide triphosphate hydrolases"/>
    <property type="match status" value="1"/>
</dbReference>
<evidence type="ECO:0000313" key="2">
    <source>
        <dbReference type="Proteomes" id="UP000609531"/>
    </source>
</evidence>
<organism evidence="1 2">
    <name type="scientific">Acuticoccus mangrovi</name>
    <dbReference type="NCBI Taxonomy" id="2796142"/>
    <lineage>
        <taxon>Bacteria</taxon>
        <taxon>Pseudomonadati</taxon>
        <taxon>Pseudomonadota</taxon>
        <taxon>Alphaproteobacteria</taxon>
        <taxon>Hyphomicrobiales</taxon>
        <taxon>Amorphaceae</taxon>
        <taxon>Acuticoccus</taxon>
    </lineage>
</organism>
<name>A0A934ILM9_9HYPH</name>
<gene>
    <name evidence="1" type="ORF">JCR33_23940</name>
</gene>
<protein>
    <submittedName>
        <fullName evidence="1">Uncharacterized protein</fullName>
    </submittedName>
</protein>
<evidence type="ECO:0000313" key="1">
    <source>
        <dbReference type="EMBL" id="MBJ3778773.1"/>
    </source>
</evidence>
<accession>A0A934ILM9</accession>
<sequence length="340" mass="39534">MSARNYPDGSCVLHIGTHKTGTTTIQNFFAKEAETLREKGIQLDKYLSCSTGTLMRYAANDSKLFRYRIENKETDTASINQYRAQFETRLASLAAAGSTAVFIDEAAELLEQEEILRLIELFNKYFKNITVILYVRPQVDLATSLYTQHLRSGERFPEIIPEKWYSRHHPRFDYLTKAKSWNGALTPHKGNFIIREFHRSKLFKSDAVRDFIKFLDINDDFPPFEEMNTSLSVEGQTLLRKMNKFFHENSIKDGARLRVKLLNLLEALPDIHDKGRLPSREKAKAFMAHFHEDNLSLKQFLSNPTDDFLRVNYDRFPEKDTPEHMPPLPIILRLLTEALR</sequence>
<dbReference type="SUPFAM" id="SSF52540">
    <property type="entry name" value="P-loop containing nucleoside triphosphate hydrolases"/>
    <property type="match status" value="1"/>
</dbReference>
<dbReference type="AlphaFoldDB" id="A0A934ILM9"/>
<comment type="caution">
    <text evidence="1">The sequence shown here is derived from an EMBL/GenBank/DDBJ whole genome shotgun (WGS) entry which is preliminary data.</text>
</comment>
<keyword evidence="2" id="KW-1185">Reference proteome</keyword>
<dbReference type="RefSeq" id="WP_198884672.1">
    <property type="nucleotide sequence ID" value="NZ_JAEKJA010000038.1"/>
</dbReference>